<sequence>MRKALPIILGILGFAFLMQSQASGKPPFVSPLKYEDVFALEYAADPHFFSDSKRLLYTRRSMDIFSDTVRSGVWQIDVNTGEASPVLNDIPGLAQSTLSPDNTKLAYIASTDNGPQIFVHYLSLDKSLQITQLTTSPSHLTWSPDNKHLYFVAKVEAQVPVIFTDMPSAPPDAKWAEPARVINSIAYRADGGGYTHPGFTHVFRVSAEGGMVEQITQGEHSFTGPLTISPQSNSIVTSVNLTPSPELTPFGTDLVEVDITSKKMSQVTSRKGSESNPKISPNGKWLAYLHVEDKKMAYQLSELVLRNLESGEEQRLSAPLDRQTVAFEWAENSDYIVFSYLDSGETKLAEVRLNGDIIGLPVKVGGQALGRPYTSGEFALAKSGDVAFTHSPASHPAELHIFSRSGNITPLTALNEDLLTQRTMAEVDAIVVNSSIDNLSIDAWIAFPPGFDSSKRYPMILEIHGGPHAAYGPQFSMEVQLMAAQGYVVVWSNPRGSASYGADFGNLIHHNYPSNDYQDLMDVVDAVSARPYIDNDNLFITGGSGGGVLTAWSIGKTDRFNAAVVAKPVINWVSFALTADAYPYFSQYWMPDMPWNDHEALWKRSPLSLVGNVNTPTMLLTGEADYRTPISETEQYYQALKLRQIDTVMVRIPGAPHGITAKPSRLIQKVGNIVAWFNTYNTVPAKQ</sequence>
<keyword evidence="2" id="KW-0720">Serine protease</keyword>
<evidence type="ECO:0000256" key="3">
    <source>
        <dbReference type="SAM" id="SignalP"/>
    </source>
</evidence>
<evidence type="ECO:0000256" key="2">
    <source>
        <dbReference type="ARBA" id="ARBA00022825"/>
    </source>
</evidence>
<evidence type="ECO:0000313" key="6">
    <source>
        <dbReference type="Proteomes" id="UP000275281"/>
    </source>
</evidence>
<dbReference type="Gene3D" id="3.40.50.1820">
    <property type="entry name" value="alpha/beta hydrolase"/>
    <property type="match status" value="1"/>
</dbReference>
<name>A0A3N5YBG3_9ALTE</name>
<dbReference type="PANTHER" id="PTHR42776">
    <property type="entry name" value="SERINE PEPTIDASE S9 FAMILY MEMBER"/>
    <property type="match status" value="1"/>
</dbReference>
<proteinExistence type="predicted"/>
<dbReference type="AlphaFoldDB" id="A0A3N5YBG3"/>
<evidence type="ECO:0000313" key="5">
    <source>
        <dbReference type="EMBL" id="RPJ66315.1"/>
    </source>
</evidence>
<comment type="caution">
    <text evidence="5">The sequence shown here is derived from an EMBL/GenBank/DDBJ whole genome shotgun (WGS) entry which is preliminary data.</text>
</comment>
<dbReference type="Proteomes" id="UP000275281">
    <property type="component" value="Unassembled WGS sequence"/>
</dbReference>
<dbReference type="EMBL" id="RPOK01000003">
    <property type="protein sequence ID" value="RPJ66315.1"/>
    <property type="molecule type" value="Genomic_DNA"/>
</dbReference>
<keyword evidence="2" id="KW-0645">Protease</keyword>
<dbReference type="InterPro" id="IPR001375">
    <property type="entry name" value="Peptidase_S9_cat"/>
</dbReference>
<dbReference type="GO" id="GO:0006508">
    <property type="term" value="P:proteolysis"/>
    <property type="evidence" value="ECO:0007669"/>
    <property type="project" value="InterPro"/>
</dbReference>
<dbReference type="Pfam" id="PF07676">
    <property type="entry name" value="PD40"/>
    <property type="match status" value="2"/>
</dbReference>
<dbReference type="RefSeq" id="WP_124027674.1">
    <property type="nucleotide sequence ID" value="NZ_JBHRSN010000006.1"/>
</dbReference>
<feature type="signal peptide" evidence="3">
    <location>
        <begin position="1"/>
        <end position="24"/>
    </location>
</feature>
<dbReference type="Gene3D" id="2.120.10.30">
    <property type="entry name" value="TolB, C-terminal domain"/>
    <property type="match status" value="2"/>
</dbReference>
<feature type="chain" id="PRO_5018048287" evidence="3">
    <location>
        <begin position="25"/>
        <end position="687"/>
    </location>
</feature>
<dbReference type="OrthoDB" id="9812921at2"/>
<dbReference type="GO" id="GO:0004252">
    <property type="term" value="F:serine-type endopeptidase activity"/>
    <property type="evidence" value="ECO:0007669"/>
    <property type="project" value="TreeGrafter"/>
</dbReference>
<protein>
    <submittedName>
        <fullName evidence="5">S9 family peptidase</fullName>
    </submittedName>
</protein>
<reference evidence="5 6" key="1">
    <citation type="submission" date="2018-11" db="EMBL/GenBank/DDBJ databases">
        <authorList>
            <person name="Ye M.-Q."/>
            <person name="Du Z.-J."/>
        </authorList>
    </citation>
    <scope>NUCLEOTIDE SEQUENCE [LARGE SCALE GENOMIC DNA]</scope>
    <source>
        <strain evidence="5 6">U0105</strain>
    </source>
</reference>
<dbReference type="PANTHER" id="PTHR42776:SF27">
    <property type="entry name" value="DIPEPTIDYL PEPTIDASE FAMILY MEMBER 6"/>
    <property type="match status" value="1"/>
</dbReference>
<dbReference type="InterPro" id="IPR011659">
    <property type="entry name" value="WD40"/>
</dbReference>
<keyword evidence="6" id="KW-1185">Reference proteome</keyword>
<dbReference type="SUPFAM" id="SSF53474">
    <property type="entry name" value="alpha/beta-Hydrolases"/>
    <property type="match status" value="1"/>
</dbReference>
<dbReference type="SUPFAM" id="SSF82171">
    <property type="entry name" value="DPP6 N-terminal domain-like"/>
    <property type="match status" value="1"/>
</dbReference>
<evidence type="ECO:0000256" key="1">
    <source>
        <dbReference type="ARBA" id="ARBA00022801"/>
    </source>
</evidence>
<organism evidence="5 6">
    <name type="scientific">Alteromonas sediminis</name>
    <dbReference type="NCBI Taxonomy" id="2259342"/>
    <lineage>
        <taxon>Bacteria</taxon>
        <taxon>Pseudomonadati</taxon>
        <taxon>Pseudomonadota</taxon>
        <taxon>Gammaproteobacteria</taxon>
        <taxon>Alteromonadales</taxon>
        <taxon>Alteromonadaceae</taxon>
        <taxon>Alteromonas/Salinimonas group</taxon>
        <taxon>Alteromonas</taxon>
    </lineage>
</organism>
<keyword evidence="1" id="KW-0378">Hydrolase</keyword>
<dbReference type="Pfam" id="PF00326">
    <property type="entry name" value="Peptidase_S9"/>
    <property type="match status" value="1"/>
</dbReference>
<dbReference type="InterPro" id="IPR011042">
    <property type="entry name" value="6-blade_b-propeller_TolB-like"/>
</dbReference>
<keyword evidence="3" id="KW-0732">Signal</keyword>
<feature type="domain" description="Peptidase S9 prolyl oligopeptidase catalytic" evidence="4">
    <location>
        <begin position="473"/>
        <end position="680"/>
    </location>
</feature>
<accession>A0A3N5YBG3</accession>
<evidence type="ECO:0000259" key="4">
    <source>
        <dbReference type="Pfam" id="PF00326"/>
    </source>
</evidence>
<dbReference type="InterPro" id="IPR029058">
    <property type="entry name" value="AB_hydrolase_fold"/>
</dbReference>
<gene>
    <name evidence="5" type="ORF">DRW07_09470</name>
</gene>